<keyword evidence="4" id="KW-0349">Heme</keyword>
<accession>A0ABR1PQ60</accession>
<comment type="function">
    <text evidence="1">Destroys radicals which are normally produced within the cells and which are toxic to biological systems.</text>
</comment>
<sequence length="615" mass="66627">MRPILFPQAAAAVSLLSTVLADPTWPSPIDDLEEIMFQQRIFKSRNFADTISPCSNEASGPGRQVAAEWLRVAFHDMATADVRTGKGGLDGSLQYQLDDGESKGPGFNSTFRFFSDYLSKRSSLADLIALGVYASVRSCGGPVVPVRGGRVDAPGPGNMGVPQPEHSIEQFREQFSRMGFTDEEMIQVTACGHTIGGVHDTEFPELVEEGEAPSDSTVAMFDEKVITEYLDDNTTNPLVVGPAVGQGKDSDARIFSSDSNVTIKAMADPQTFQDVCRRVLQKMIEVVPKGVTLSQPIEPYMIKPVDLRLSLEQAARHLQLSGNIRVRTSDLPVTEIAQMEMLYKNRHGEHDCGPRSCLINATARGSGYGLDDSFVFFPVDATIPVDKGISSFTVTLILANGTRLPFDNNGHSYPMQDAVILLRRQTCLLQHTGKINVTAAIRNDRNNLPTNLTISYKVPRPGLPVAGLHETTMAMTKAECVGPYTLYNADWTIPGGISYSSRTDVSNGEGLNLLADDFTYGADLHGQCEEYTAPPASMCTTFSITTTTSTPVATSVPVTSTLSGTLAAQTSVVPTSTADSDSAPTAGSHEFSKSIFRPVSGSIWETFMQYFNNIW</sequence>
<keyword evidence="4" id="KW-0408">Iron</keyword>
<comment type="similarity">
    <text evidence="2">Belongs to the peroxidase family. Cytochrome c peroxidase subfamily.</text>
</comment>
<evidence type="ECO:0000256" key="2">
    <source>
        <dbReference type="ARBA" id="ARBA00005997"/>
    </source>
</evidence>
<feature type="chain" id="PRO_5044968461" description="Peroxidase" evidence="6">
    <location>
        <begin position="22"/>
        <end position="615"/>
    </location>
</feature>
<evidence type="ECO:0000256" key="3">
    <source>
        <dbReference type="ARBA" id="ARBA00022559"/>
    </source>
</evidence>
<evidence type="ECO:0000256" key="1">
    <source>
        <dbReference type="ARBA" id="ARBA00003917"/>
    </source>
</evidence>
<dbReference type="InterPro" id="IPR010255">
    <property type="entry name" value="Haem_peroxidase_sf"/>
</dbReference>
<keyword evidence="9" id="KW-1185">Reference proteome</keyword>
<dbReference type="EMBL" id="JAKNSF020000001">
    <property type="protein sequence ID" value="KAK7742642.1"/>
    <property type="molecule type" value="Genomic_DNA"/>
</dbReference>
<dbReference type="SUPFAM" id="SSF48113">
    <property type="entry name" value="Heme-dependent peroxidases"/>
    <property type="match status" value="1"/>
</dbReference>
<keyword evidence="4" id="KW-0479">Metal-binding</keyword>
<name>A0ABR1PQ60_DIAER</name>
<dbReference type="Gene3D" id="1.10.520.10">
    <property type="match status" value="1"/>
</dbReference>
<proteinExistence type="inferred from homology"/>
<dbReference type="InterPro" id="IPR044831">
    <property type="entry name" value="Ccp1-like"/>
</dbReference>
<evidence type="ECO:0000313" key="8">
    <source>
        <dbReference type="EMBL" id="KAK7742642.1"/>
    </source>
</evidence>
<evidence type="ECO:0000259" key="7">
    <source>
        <dbReference type="PROSITE" id="PS50873"/>
    </source>
</evidence>
<dbReference type="Pfam" id="PF00141">
    <property type="entry name" value="peroxidase"/>
    <property type="match status" value="1"/>
</dbReference>
<dbReference type="Proteomes" id="UP001430848">
    <property type="component" value="Unassembled WGS sequence"/>
</dbReference>
<protein>
    <recommendedName>
        <fullName evidence="6">Peroxidase</fullName>
        <ecNumber evidence="6">1.11.1.-</ecNumber>
    </recommendedName>
</protein>
<feature type="signal peptide" evidence="6">
    <location>
        <begin position="1"/>
        <end position="21"/>
    </location>
</feature>
<evidence type="ECO:0000313" key="9">
    <source>
        <dbReference type="Proteomes" id="UP001430848"/>
    </source>
</evidence>
<comment type="caution">
    <text evidence="8">The sequence shown here is derived from an EMBL/GenBank/DDBJ whole genome shotgun (WGS) entry which is preliminary data.</text>
</comment>
<evidence type="ECO:0000256" key="5">
    <source>
        <dbReference type="ARBA" id="ARBA00023002"/>
    </source>
</evidence>
<feature type="domain" description="Plant heme peroxidase family profile" evidence="7">
    <location>
        <begin position="123"/>
        <end position="332"/>
    </location>
</feature>
<dbReference type="PANTHER" id="PTHR31356">
    <property type="entry name" value="THYLAKOID LUMENAL 29 KDA PROTEIN, CHLOROPLASTIC-RELATED"/>
    <property type="match status" value="1"/>
</dbReference>
<keyword evidence="6" id="KW-0732">Signal</keyword>
<organism evidence="8 9">
    <name type="scientific">Diaporthe eres</name>
    <name type="common">Phomopsis oblonga</name>
    <dbReference type="NCBI Taxonomy" id="83184"/>
    <lineage>
        <taxon>Eukaryota</taxon>
        <taxon>Fungi</taxon>
        <taxon>Dikarya</taxon>
        <taxon>Ascomycota</taxon>
        <taxon>Pezizomycotina</taxon>
        <taxon>Sordariomycetes</taxon>
        <taxon>Sordariomycetidae</taxon>
        <taxon>Diaporthales</taxon>
        <taxon>Diaporthaceae</taxon>
        <taxon>Diaporthe</taxon>
        <taxon>Diaporthe eres species complex</taxon>
    </lineage>
</organism>
<keyword evidence="3 6" id="KW-0575">Peroxidase</keyword>
<dbReference type="PROSITE" id="PS50873">
    <property type="entry name" value="PEROXIDASE_4"/>
    <property type="match status" value="1"/>
</dbReference>
<dbReference type="InterPro" id="IPR002207">
    <property type="entry name" value="Peroxidase_I"/>
</dbReference>
<dbReference type="EC" id="1.11.1.-" evidence="6"/>
<dbReference type="InterPro" id="IPR002016">
    <property type="entry name" value="Haem_peroxidase"/>
</dbReference>
<gene>
    <name evidence="8" type="ORF">SLS63_000207</name>
</gene>
<keyword evidence="5 6" id="KW-0560">Oxidoreductase</keyword>
<dbReference type="Gene3D" id="1.10.420.10">
    <property type="entry name" value="Peroxidase, domain 2"/>
    <property type="match status" value="1"/>
</dbReference>
<dbReference type="PRINTS" id="PR00458">
    <property type="entry name" value="PEROXIDASE"/>
</dbReference>
<evidence type="ECO:0000256" key="6">
    <source>
        <dbReference type="RuleBase" id="RU363051"/>
    </source>
</evidence>
<evidence type="ECO:0000256" key="4">
    <source>
        <dbReference type="ARBA" id="ARBA00022617"/>
    </source>
</evidence>
<dbReference type="PRINTS" id="PR00459">
    <property type="entry name" value="ASPEROXIDASE"/>
</dbReference>
<dbReference type="PANTHER" id="PTHR31356:SF53">
    <property type="entry name" value="HEME PEROXIDASE"/>
    <property type="match status" value="1"/>
</dbReference>
<reference evidence="8 9" key="1">
    <citation type="submission" date="2024-02" db="EMBL/GenBank/DDBJ databases">
        <title>De novo assembly and annotation of 12 fungi associated with fruit tree decline syndrome in Ontario, Canada.</title>
        <authorList>
            <person name="Sulman M."/>
            <person name="Ellouze W."/>
            <person name="Ilyukhin E."/>
        </authorList>
    </citation>
    <scope>NUCLEOTIDE SEQUENCE [LARGE SCALE GENOMIC DNA]</scope>
    <source>
        <strain evidence="8 9">M169</strain>
    </source>
</reference>